<dbReference type="CDD" id="cd07043">
    <property type="entry name" value="STAS_anti-anti-sigma_factors"/>
    <property type="match status" value="1"/>
</dbReference>
<dbReference type="InterPro" id="IPR058548">
    <property type="entry name" value="MlaB-like_STAS"/>
</dbReference>
<dbReference type="EMBL" id="JBHTIS010001080">
    <property type="protein sequence ID" value="MFD1047448.1"/>
    <property type="molecule type" value="Genomic_DNA"/>
</dbReference>
<accession>A0ABW3MA28</accession>
<evidence type="ECO:0000313" key="3">
    <source>
        <dbReference type="Proteomes" id="UP001597045"/>
    </source>
</evidence>
<keyword evidence="3" id="KW-1185">Reference proteome</keyword>
<reference evidence="3" key="1">
    <citation type="journal article" date="2019" name="Int. J. Syst. Evol. Microbiol.">
        <title>The Global Catalogue of Microorganisms (GCM) 10K type strain sequencing project: providing services to taxonomists for standard genome sequencing and annotation.</title>
        <authorList>
            <consortium name="The Broad Institute Genomics Platform"/>
            <consortium name="The Broad Institute Genome Sequencing Center for Infectious Disease"/>
            <person name="Wu L."/>
            <person name="Ma J."/>
        </authorList>
    </citation>
    <scope>NUCLEOTIDE SEQUENCE [LARGE SCALE GENOMIC DNA]</scope>
    <source>
        <strain evidence="3">JCM 31486</strain>
    </source>
</reference>
<gene>
    <name evidence="2" type="ORF">ACFQ1S_18835</name>
</gene>
<dbReference type="InterPro" id="IPR036513">
    <property type="entry name" value="STAS_dom_sf"/>
</dbReference>
<organism evidence="2 3">
    <name type="scientific">Kibdelosporangium lantanae</name>
    <dbReference type="NCBI Taxonomy" id="1497396"/>
    <lineage>
        <taxon>Bacteria</taxon>
        <taxon>Bacillati</taxon>
        <taxon>Actinomycetota</taxon>
        <taxon>Actinomycetes</taxon>
        <taxon>Pseudonocardiales</taxon>
        <taxon>Pseudonocardiaceae</taxon>
        <taxon>Kibdelosporangium</taxon>
    </lineage>
</organism>
<dbReference type="Pfam" id="PF13466">
    <property type="entry name" value="STAS_2"/>
    <property type="match status" value="1"/>
</dbReference>
<dbReference type="SUPFAM" id="SSF52091">
    <property type="entry name" value="SpoIIaa-like"/>
    <property type="match status" value="1"/>
</dbReference>
<dbReference type="PROSITE" id="PS50801">
    <property type="entry name" value="STAS"/>
    <property type="match status" value="1"/>
</dbReference>
<dbReference type="Proteomes" id="UP001597045">
    <property type="component" value="Unassembled WGS sequence"/>
</dbReference>
<feature type="domain" description="STAS" evidence="1">
    <location>
        <begin position="17"/>
        <end position="82"/>
    </location>
</feature>
<dbReference type="InterPro" id="IPR002645">
    <property type="entry name" value="STAS_dom"/>
</dbReference>
<dbReference type="Gene3D" id="3.30.750.24">
    <property type="entry name" value="STAS domain"/>
    <property type="match status" value="1"/>
</dbReference>
<evidence type="ECO:0000313" key="2">
    <source>
        <dbReference type="EMBL" id="MFD1047448.1"/>
    </source>
</evidence>
<protein>
    <submittedName>
        <fullName evidence="2">STAS domain-containing protein</fullName>
    </submittedName>
</protein>
<sequence>MTPGFTATVTTPDAHTVTVHLSGELTFENAEDLDRLTVEQLRDQPELRELVLDCGDLAAIDSMGLSMLLMVKRRAEQVTLEIHNDHQEPSVLLRRADGSETRHHGADLFHCLQNVRLTLEADGLLLCCQGARPLVWPSGMDRQAGNGQHAHVLRRHPPLTDADRVDIFEQADLADVGTVREQEEAVFDFHGFDKSKLRRPPH</sequence>
<evidence type="ECO:0000259" key="1">
    <source>
        <dbReference type="PROSITE" id="PS50801"/>
    </source>
</evidence>
<comment type="caution">
    <text evidence="2">The sequence shown here is derived from an EMBL/GenBank/DDBJ whole genome shotgun (WGS) entry which is preliminary data.</text>
</comment>
<proteinExistence type="predicted"/>
<name>A0ABW3MA28_9PSEU</name>